<evidence type="ECO:0000313" key="3">
    <source>
        <dbReference type="Proteomes" id="UP000472270"/>
    </source>
</evidence>
<reference evidence="2" key="2">
    <citation type="submission" date="2025-09" db="UniProtKB">
        <authorList>
            <consortium name="Ensembl"/>
        </authorList>
    </citation>
    <scope>IDENTIFICATION</scope>
</reference>
<dbReference type="Pfam" id="PF06522">
    <property type="entry name" value="B12D"/>
    <property type="match status" value="1"/>
</dbReference>
<dbReference type="InterPro" id="IPR010530">
    <property type="entry name" value="B12D"/>
</dbReference>
<keyword evidence="1" id="KW-1133">Transmembrane helix</keyword>
<proteinExistence type="predicted"/>
<name>A0A673LGF2_9TELE</name>
<dbReference type="AlphaFoldDB" id="A0A673LGF2"/>
<organism evidence="2 3">
    <name type="scientific">Sinocyclocheilus rhinocerous</name>
    <dbReference type="NCBI Taxonomy" id="307959"/>
    <lineage>
        <taxon>Eukaryota</taxon>
        <taxon>Metazoa</taxon>
        <taxon>Chordata</taxon>
        <taxon>Craniata</taxon>
        <taxon>Vertebrata</taxon>
        <taxon>Euteleostomi</taxon>
        <taxon>Actinopterygii</taxon>
        <taxon>Neopterygii</taxon>
        <taxon>Teleostei</taxon>
        <taxon>Ostariophysi</taxon>
        <taxon>Cypriniformes</taxon>
        <taxon>Cyprinidae</taxon>
        <taxon>Cyprininae</taxon>
        <taxon>Sinocyclocheilus</taxon>
    </lineage>
</organism>
<dbReference type="Proteomes" id="UP000472270">
    <property type="component" value="Unassembled WGS sequence"/>
</dbReference>
<keyword evidence="3" id="KW-1185">Reference proteome</keyword>
<keyword evidence="1" id="KW-0812">Transmembrane</keyword>
<dbReference type="Ensembl" id="ENSSRHT00000079417.1">
    <property type="protein sequence ID" value="ENSSRHP00000077313.1"/>
    <property type="gene ID" value="ENSSRHG00000038364.1"/>
</dbReference>
<keyword evidence="1" id="KW-0472">Membrane</keyword>
<reference evidence="2" key="1">
    <citation type="submission" date="2025-08" db="UniProtKB">
        <authorList>
            <consortium name="Ensembl"/>
        </authorList>
    </citation>
    <scope>IDENTIFICATION</scope>
</reference>
<feature type="transmembrane region" description="Helical" evidence="1">
    <location>
        <begin position="14"/>
        <end position="33"/>
    </location>
</feature>
<evidence type="ECO:0000313" key="2">
    <source>
        <dbReference type="Ensembl" id="ENSSRHP00000077313.1"/>
    </source>
</evidence>
<accession>A0A673LGF2</accession>
<protein>
    <submittedName>
        <fullName evidence="2">Uncharacterized protein</fullName>
    </submittedName>
</protein>
<sequence length="80" mass="9383">MLRAINKSYHLSQLIPQFFFICLGMGGAFLYLFRLARGPHVTLKPSYSLHSFNKINTRFDNIYINYLMHYIIVSDSVDSY</sequence>
<evidence type="ECO:0000256" key="1">
    <source>
        <dbReference type="SAM" id="Phobius"/>
    </source>
</evidence>